<keyword evidence="2 5" id="KW-0694">RNA-binding</keyword>
<evidence type="ECO:0000313" key="9">
    <source>
        <dbReference type="EMBL" id="KKQ15954.1"/>
    </source>
</evidence>
<comment type="function">
    <text evidence="5">This is one of the proteins that binds to the 5S RNA in the ribosome where it forms part of the central protuberance.</text>
</comment>
<feature type="region of interest" description="Disordered" evidence="6">
    <location>
        <begin position="198"/>
        <end position="252"/>
    </location>
</feature>
<dbReference type="InterPro" id="IPR011035">
    <property type="entry name" value="Ribosomal_bL25/Gln-tRNA_synth"/>
</dbReference>
<dbReference type="HAMAP" id="MF_01334">
    <property type="entry name" value="Ribosomal_bL25_CTC"/>
    <property type="match status" value="1"/>
</dbReference>
<dbReference type="Pfam" id="PF14693">
    <property type="entry name" value="Ribosomal_TL5_C"/>
    <property type="match status" value="1"/>
</dbReference>
<name>A0A0G0HV79_9BACT</name>
<dbReference type="GO" id="GO:0006412">
    <property type="term" value="P:translation"/>
    <property type="evidence" value="ECO:0007669"/>
    <property type="project" value="UniProtKB-UniRule"/>
</dbReference>
<comment type="similarity">
    <text evidence="5">Belongs to the bacterial ribosomal protein bL25 family. CTC subfamily.</text>
</comment>
<feature type="domain" description="Large ribosomal subunit protein bL25 beta" evidence="8">
    <location>
        <begin position="100"/>
        <end position="183"/>
    </location>
</feature>
<dbReference type="CDD" id="cd00495">
    <property type="entry name" value="Ribosomal_L25_TL5_CTC"/>
    <property type="match status" value="1"/>
</dbReference>
<evidence type="ECO:0000256" key="3">
    <source>
        <dbReference type="ARBA" id="ARBA00022980"/>
    </source>
</evidence>
<evidence type="ECO:0000259" key="8">
    <source>
        <dbReference type="Pfam" id="PF14693"/>
    </source>
</evidence>
<feature type="compositionally biased region" description="Low complexity" evidence="6">
    <location>
        <begin position="227"/>
        <end position="244"/>
    </location>
</feature>
<sequence length="252" mass="27498">MDRIALKAQEREVLGKKVKLLRRDGIVPGHVYGNKLETEHVSVKGVDFLKVLKEAGETGLVDLRIGEEKVRPVLIRGVQLDPRTGDLFHIDFYQVNLKEKVTVPVPIVLIGDEPESVKMGDTVVLQTLNEVQVEALPTDLVENFEVNIEVLKNIGDTILVSQLNYDREKLNVLAESEEVVVKLDTAVTEEMKALLEEQEAEAEAALEAEGEVGETPVVEGEEGAEGVEGQVPAEGGEGEVAVSGEGEEKSQE</sequence>
<keyword evidence="3 5" id="KW-0689">Ribosomal protein</keyword>
<dbReference type="InterPro" id="IPR001021">
    <property type="entry name" value="Ribosomal_bL25_long"/>
</dbReference>
<evidence type="ECO:0000256" key="4">
    <source>
        <dbReference type="ARBA" id="ARBA00023274"/>
    </source>
</evidence>
<gene>
    <name evidence="5" type="primary">rplY</name>
    <name evidence="5" type="synonym">ctc</name>
    <name evidence="9" type="ORF">US28_C0007G0045</name>
</gene>
<dbReference type="NCBIfam" id="TIGR00731">
    <property type="entry name" value="bL25_bact_ctc"/>
    <property type="match status" value="1"/>
</dbReference>
<organism evidence="9 10">
    <name type="scientific">Candidatus Daviesbacteria bacterium GW2011_GWA1_36_8</name>
    <dbReference type="NCBI Taxonomy" id="1618417"/>
    <lineage>
        <taxon>Bacteria</taxon>
        <taxon>Candidatus Daviesiibacteriota</taxon>
    </lineage>
</organism>
<dbReference type="GO" id="GO:0022625">
    <property type="term" value="C:cytosolic large ribosomal subunit"/>
    <property type="evidence" value="ECO:0007669"/>
    <property type="project" value="TreeGrafter"/>
</dbReference>
<dbReference type="SUPFAM" id="SSF50715">
    <property type="entry name" value="Ribosomal protein L25-like"/>
    <property type="match status" value="1"/>
</dbReference>
<feature type="compositionally biased region" description="Acidic residues" evidence="6">
    <location>
        <begin position="198"/>
        <end position="212"/>
    </location>
</feature>
<comment type="caution">
    <text evidence="9">The sequence shown here is derived from an EMBL/GenBank/DDBJ whole genome shotgun (WGS) entry which is preliminary data.</text>
</comment>
<dbReference type="InterPro" id="IPR020930">
    <property type="entry name" value="Ribosomal_uL5_bac-type"/>
</dbReference>
<dbReference type="AlphaFoldDB" id="A0A0G0HV79"/>
<keyword evidence="1 5" id="KW-0699">rRNA-binding</keyword>
<dbReference type="GO" id="GO:0008097">
    <property type="term" value="F:5S rRNA binding"/>
    <property type="evidence" value="ECO:0007669"/>
    <property type="project" value="InterPro"/>
</dbReference>
<evidence type="ECO:0000313" key="10">
    <source>
        <dbReference type="Proteomes" id="UP000034448"/>
    </source>
</evidence>
<evidence type="ECO:0000256" key="2">
    <source>
        <dbReference type="ARBA" id="ARBA00022884"/>
    </source>
</evidence>
<dbReference type="InterPro" id="IPR020057">
    <property type="entry name" value="Ribosomal_bL25_b-dom"/>
</dbReference>
<evidence type="ECO:0000259" key="7">
    <source>
        <dbReference type="Pfam" id="PF01386"/>
    </source>
</evidence>
<dbReference type="EMBL" id="LBSJ01000007">
    <property type="protein sequence ID" value="KKQ15954.1"/>
    <property type="molecule type" value="Genomic_DNA"/>
</dbReference>
<dbReference type="PANTHER" id="PTHR33284">
    <property type="entry name" value="RIBOSOMAL PROTEIN L25/GLN-TRNA SYNTHETASE, ANTI-CODON-BINDING DOMAIN-CONTAINING PROTEIN"/>
    <property type="match status" value="1"/>
</dbReference>
<feature type="domain" description="Large ribosomal subunit protein bL25 L25" evidence="7">
    <location>
        <begin position="6"/>
        <end position="92"/>
    </location>
</feature>
<dbReference type="PANTHER" id="PTHR33284:SF1">
    <property type="entry name" value="RIBOSOMAL PROTEIN L25_GLN-TRNA SYNTHETASE, ANTI-CODON-BINDING DOMAIN-CONTAINING PROTEIN"/>
    <property type="match status" value="1"/>
</dbReference>
<evidence type="ECO:0000256" key="1">
    <source>
        <dbReference type="ARBA" id="ARBA00022730"/>
    </source>
</evidence>
<dbReference type="InterPro" id="IPR037121">
    <property type="entry name" value="Ribosomal_bL25_C"/>
</dbReference>
<evidence type="ECO:0000256" key="6">
    <source>
        <dbReference type="SAM" id="MobiDB-lite"/>
    </source>
</evidence>
<protein>
    <recommendedName>
        <fullName evidence="5">Large ribosomal subunit protein bL25</fullName>
    </recommendedName>
    <alternativeName>
        <fullName evidence="5">General stress protein CTC</fullName>
    </alternativeName>
</protein>
<reference evidence="9 10" key="1">
    <citation type="journal article" date="2015" name="Nature">
        <title>rRNA introns, odd ribosomes, and small enigmatic genomes across a large radiation of phyla.</title>
        <authorList>
            <person name="Brown C.T."/>
            <person name="Hug L.A."/>
            <person name="Thomas B.C."/>
            <person name="Sharon I."/>
            <person name="Castelle C.J."/>
            <person name="Singh A."/>
            <person name="Wilkins M.J."/>
            <person name="Williams K.H."/>
            <person name="Banfield J.F."/>
        </authorList>
    </citation>
    <scope>NUCLEOTIDE SEQUENCE [LARGE SCALE GENOMIC DNA]</scope>
</reference>
<comment type="subunit">
    <text evidence="5">Part of the 50S ribosomal subunit; part of the 5S rRNA/L5/L18/L25 subcomplex. Contacts the 5S rRNA. Binds to the 5S rRNA independently of L5 and L18.</text>
</comment>
<dbReference type="GO" id="GO:0003735">
    <property type="term" value="F:structural constituent of ribosome"/>
    <property type="evidence" value="ECO:0007669"/>
    <property type="project" value="InterPro"/>
</dbReference>
<dbReference type="Pfam" id="PF01386">
    <property type="entry name" value="Ribosomal_L25p"/>
    <property type="match status" value="1"/>
</dbReference>
<dbReference type="Gene3D" id="2.40.240.10">
    <property type="entry name" value="Ribosomal Protein L25, Chain P"/>
    <property type="match status" value="1"/>
</dbReference>
<dbReference type="Gene3D" id="2.170.120.20">
    <property type="entry name" value="Ribosomal protein L25, beta domain"/>
    <property type="match status" value="1"/>
</dbReference>
<keyword evidence="4 5" id="KW-0687">Ribonucleoprotein</keyword>
<dbReference type="InterPro" id="IPR029751">
    <property type="entry name" value="Ribosomal_L25_dom"/>
</dbReference>
<evidence type="ECO:0000256" key="5">
    <source>
        <dbReference type="HAMAP-Rule" id="MF_01334"/>
    </source>
</evidence>
<dbReference type="Proteomes" id="UP000034448">
    <property type="component" value="Unassembled WGS sequence"/>
</dbReference>
<proteinExistence type="inferred from homology"/>
<accession>A0A0G0HV79</accession>
<dbReference type="InterPro" id="IPR020056">
    <property type="entry name" value="Rbsml_bL25/Gln-tRNA_synth_N"/>
</dbReference>